<protein>
    <submittedName>
        <fullName evidence="4">Lipoprotein LipO</fullName>
    </submittedName>
</protein>
<comment type="caution">
    <text evidence="4">The sequence shown here is derived from an EMBL/GenBank/DDBJ whole genome shotgun (WGS) entry which is preliminary data.</text>
</comment>
<name>A0ABN8GIH3_9BACL</name>
<keyword evidence="5" id="KW-1185">Reference proteome</keyword>
<dbReference type="PROSITE" id="PS51257">
    <property type="entry name" value="PROKAR_LIPOPROTEIN"/>
    <property type="match status" value="1"/>
</dbReference>
<evidence type="ECO:0000256" key="2">
    <source>
        <dbReference type="SAM" id="MobiDB-lite"/>
    </source>
</evidence>
<evidence type="ECO:0000313" key="5">
    <source>
        <dbReference type="Proteomes" id="UP000838324"/>
    </source>
</evidence>
<evidence type="ECO:0000313" key="4">
    <source>
        <dbReference type="EMBL" id="CAH1208337.1"/>
    </source>
</evidence>
<dbReference type="SUPFAM" id="SSF53850">
    <property type="entry name" value="Periplasmic binding protein-like II"/>
    <property type="match status" value="1"/>
</dbReference>
<proteinExistence type="predicted"/>
<dbReference type="InterPro" id="IPR050490">
    <property type="entry name" value="Bact_solute-bd_prot1"/>
</dbReference>
<accession>A0ABN8GIH3</accession>
<feature type="region of interest" description="Disordered" evidence="2">
    <location>
        <begin position="27"/>
        <end position="50"/>
    </location>
</feature>
<dbReference type="EMBL" id="CAKMMG010000003">
    <property type="protein sequence ID" value="CAH1208337.1"/>
    <property type="molecule type" value="Genomic_DNA"/>
</dbReference>
<organism evidence="4 5">
    <name type="scientific">Paenibacillus auburnensis</name>
    <dbReference type="NCBI Taxonomy" id="2905649"/>
    <lineage>
        <taxon>Bacteria</taxon>
        <taxon>Bacillati</taxon>
        <taxon>Bacillota</taxon>
        <taxon>Bacilli</taxon>
        <taxon>Bacillales</taxon>
        <taxon>Paenibacillaceae</taxon>
        <taxon>Paenibacillus</taxon>
    </lineage>
</organism>
<evidence type="ECO:0000256" key="1">
    <source>
        <dbReference type="ARBA" id="ARBA00022729"/>
    </source>
</evidence>
<feature type="signal peptide" evidence="3">
    <location>
        <begin position="1"/>
        <end position="22"/>
    </location>
</feature>
<reference evidence="4" key="1">
    <citation type="submission" date="2022-01" db="EMBL/GenBank/DDBJ databases">
        <authorList>
            <person name="Criscuolo A."/>
        </authorList>
    </citation>
    <scope>NUCLEOTIDE SEQUENCE</scope>
    <source>
        <strain evidence="4">CIP111892</strain>
    </source>
</reference>
<sequence>MRRKTAVMFMCLMLLLVGVLSACSGNNSESQNGNNTPGNAPGEATGKEPLTELSLPIVNKPFEIDYWRPNDPKLTASLENFGEMAAYKKKEELTGIKANFIHPPLGQQADQFNLLVATNDMPEVIYYNWGQAVGGPEKMLADGKIIRLNEYIDLYAPNLKKLIESDDDIRKQISLDDGTIYMFPYLRTDALKLNATSGLIIRKDWLDKLNLEVPETIDEWYNVLKAFREQDPNGNGKKDELPFTGNWGPGHLGTLGLFAPAFGVTGFMMKDGDIVYGHIQPEFKEFLETMKKWYAEGLIDPEIMTNDGTTFDYKITNNLAGAYHAGVFSGMGKYFNLMKDTNPEFDLTGAPWPIGPAGKPYNNMTLDTKVLAYGEAITSSAKEADIPTIVQWMDFNYSPEGHMLFNFGIEGESYVMEGDTVKFTDKIMNNPNLTYDQALASYAMSIMDGPMDQDGRYLDALMTYDGQKAANQVWMKADDSLLLPGLRFTDEESRQLASVLTPITTYHDEMMTKFILGNVPLTEFDKYVETIEKMGIKQIVQIHRDAYERYLTR</sequence>
<keyword evidence="1 3" id="KW-0732">Signal</keyword>
<feature type="chain" id="PRO_5046452747" evidence="3">
    <location>
        <begin position="23"/>
        <end position="553"/>
    </location>
</feature>
<dbReference type="Proteomes" id="UP000838324">
    <property type="component" value="Unassembled WGS sequence"/>
</dbReference>
<dbReference type="PANTHER" id="PTHR43649">
    <property type="entry name" value="ARABINOSE-BINDING PROTEIN-RELATED"/>
    <property type="match status" value="1"/>
</dbReference>
<dbReference type="Gene3D" id="3.40.190.10">
    <property type="entry name" value="Periplasmic binding protein-like II"/>
    <property type="match status" value="2"/>
</dbReference>
<dbReference type="RefSeq" id="WP_236334577.1">
    <property type="nucleotide sequence ID" value="NZ_CAKMMG010000003.1"/>
</dbReference>
<dbReference type="PANTHER" id="PTHR43649:SF33">
    <property type="entry name" value="POLYGALACTURONAN_RHAMNOGALACTURONAN-BINDING PROTEIN YTCQ"/>
    <property type="match status" value="1"/>
</dbReference>
<evidence type="ECO:0000256" key="3">
    <source>
        <dbReference type="SAM" id="SignalP"/>
    </source>
</evidence>
<gene>
    <name evidence="4" type="primary">lipO_7</name>
    <name evidence="4" type="ORF">PAECIP111892_03092</name>
</gene>
<keyword evidence="4" id="KW-0449">Lipoprotein</keyword>